<feature type="compositionally biased region" description="Basic and acidic residues" evidence="1">
    <location>
        <begin position="120"/>
        <end position="131"/>
    </location>
</feature>
<feature type="compositionally biased region" description="Basic and acidic residues" evidence="1">
    <location>
        <begin position="223"/>
        <end position="232"/>
    </location>
</feature>
<evidence type="ECO:0000313" key="4">
    <source>
        <dbReference type="EMBL" id="MCP1674003.1"/>
    </source>
</evidence>
<dbReference type="PANTHER" id="PTHR36505">
    <property type="entry name" value="BLR1072 PROTEIN"/>
    <property type="match status" value="1"/>
</dbReference>
<sequence>MKKLNALALAAAVAPAVMLGIGTVHAEERQTDPQDELGQTDTDTDATVQSSGAENRPSAAIRDSEETQVDPQSELGQDDSDRDATARSTGADTERSTRMQDSDETQVDPQSELGQDDSDRDAMDREFEADTRGGVAMDRGQMSQISQEEVMGASVQNRRNDRELGKVKDVLLGPNGEIESLVVGVGGFLGIGRRDIIIDWDRVSHSPDAEDGDYALSVDMSDEDIKNAPEQN</sequence>
<evidence type="ECO:0000256" key="2">
    <source>
        <dbReference type="SAM" id="SignalP"/>
    </source>
</evidence>
<name>A0AAE3G2L4_9GAMM</name>
<feature type="domain" description="PRC-barrel" evidence="3">
    <location>
        <begin position="144"/>
        <end position="203"/>
    </location>
</feature>
<evidence type="ECO:0000256" key="1">
    <source>
        <dbReference type="SAM" id="MobiDB-lite"/>
    </source>
</evidence>
<proteinExistence type="predicted"/>
<feature type="signal peptide" evidence="2">
    <location>
        <begin position="1"/>
        <end position="26"/>
    </location>
</feature>
<feature type="chain" id="PRO_5042265765" evidence="2">
    <location>
        <begin position="27"/>
        <end position="232"/>
    </location>
</feature>
<organism evidence="4 5">
    <name type="scientific">Natronocella acetinitrilica</name>
    <dbReference type="NCBI Taxonomy" id="414046"/>
    <lineage>
        <taxon>Bacteria</taxon>
        <taxon>Pseudomonadati</taxon>
        <taxon>Pseudomonadota</taxon>
        <taxon>Gammaproteobacteria</taxon>
        <taxon>Chromatiales</taxon>
        <taxon>Ectothiorhodospiraceae</taxon>
        <taxon>Natronocella</taxon>
    </lineage>
</organism>
<dbReference type="Pfam" id="PF05239">
    <property type="entry name" value="PRC"/>
    <property type="match status" value="1"/>
</dbReference>
<reference evidence="4" key="1">
    <citation type="submission" date="2022-03" db="EMBL/GenBank/DDBJ databases">
        <title>Genomic Encyclopedia of Type Strains, Phase III (KMG-III): the genomes of soil and plant-associated and newly described type strains.</title>
        <authorList>
            <person name="Whitman W."/>
        </authorList>
    </citation>
    <scope>NUCLEOTIDE SEQUENCE</scope>
    <source>
        <strain evidence="4">ANL 6-2</strain>
    </source>
</reference>
<keyword evidence="5" id="KW-1185">Reference proteome</keyword>
<dbReference type="Proteomes" id="UP001205843">
    <property type="component" value="Unassembled WGS sequence"/>
</dbReference>
<dbReference type="PANTHER" id="PTHR36505:SF1">
    <property type="entry name" value="BLR1072 PROTEIN"/>
    <property type="match status" value="1"/>
</dbReference>
<feature type="compositionally biased region" description="Polar residues" evidence="1">
    <location>
        <begin position="37"/>
        <end position="53"/>
    </location>
</feature>
<gene>
    <name evidence="4" type="ORF">J2T57_001102</name>
</gene>
<feature type="region of interest" description="Disordered" evidence="1">
    <location>
        <begin position="206"/>
        <end position="232"/>
    </location>
</feature>
<feature type="compositionally biased region" description="Basic and acidic residues" evidence="1">
    <location>
        <begin position="92"/>
        <end position="101"/>
    </location>
</feature>
<protein>
    <submittedName>
        <fullName evidence="4">Sporulation protein YlmC with PRC-barrel domain</fullName>
    </submittedName>
</protein>
<feature type="region of interest" description="Disordered" evidence="1">
    <location>
        <begin position="25"/>
        <end position="157"/>
    </location>
</feature>
<dbReference type="EMBL" id="JALJXV010000002">
    <property type="protein sequence ID" value="MCP1674003.1"/>
    <property type="molecule type" value="Genomic_DNA"/>
</dbReference>
<dbReference type="RefSeq" id="WP_253475429.1">
    <property type="nucleotide sequence ID" value="NZ_JALJXV010000002.1"/>
</dbReference>
<dbReference type="SUPFAM" id="SSF50346">
    <property type="entry name" value="PRC-barrel domain"/>
    <property type="match status" value="1"/>
</dbReference>
<dbReference type="AlphaFoldDB" id="A0AAE3G2L4"/>
<dbReference type="Gene3D" id="2.30.30.240">
    <property type="entry name" value="PRC-barrel domain"/>
    <property type="match status" value="1"/>
</dbReference>
<evidence type="ECO:0000259" key="3">
    <source>
        <dbReference type="Pfam" id="PF05239"/>
    </source>
</evidence>
<evidence type="ECO:0000313" key="5">
    <source>
        <dbReference type="Proteomes" id="UP001205843"/>
    </source>
</evidence>
<dbReference type="InterPro" id="IPR027275">
    <property type="entry name" value="PRC-brl_dom"/>
</dbReference>
<dbReference type="InterPro" id="IPR011033">
    <property type="entry name" value="PRC_barrel-like_sf"/>
</dbReference>
<comment type="caution">
    <text evidence="4">The sequence shown here is derived from an EMBL/GenBank/DDBJ whole genome shotgun (WGS) entry which is preliminary data.</text>
</comment>
<keyword evidence="2" id="KW-0732">Signal</keyword>
<accession>A0AAE3G2L4</accession>